<dbReference type="Gene3D" id="2.140.10.30">
    <property type="entry name" value="Dipeptidylpeptidase IV, N-terminal domain"/>
    <property type="match status" value="1"/>
</dbReference>
<organism evidence="4 5">
    <name type="scientific">Aquipluma nitroreducens</name>
    <dbReference type="NCBI Taxonomy" id="2010828"/>
    <lineage>
        <taxon>Bacteria</taxon>
        <taxon>Pseudomonadati</taxon>
        <taxon>Bacteroidota</taxon>
        <taxon>Bacteroidia</taxon>
        <taxon>Marinilabiliales</taxon>
        <taxon>Prolixibacteraceae</taxon>
        <taxon>Aquipluma</taxon>
    </lineage>
</organism>
<dbReference type="SUPFAM" id="SSF53474">
    <property type="entry name" value="alpha/beta-Hydrolases"/>
    <property type="match status" value="1"/>
</dbReference>
<dbReference type="GO" id="GO:0006508">
    <property type="term" value="P:proteolysis"/>
    <property type="evidence" value="ECO:0007669"/>
    <property type="project" value="InterPro"/>
</dbReference>
<evidence type="ECO:0000259" key="3">
    <source>
        <dbReference type="Pfam" id="PF00930"/>
    </source>
</evidence>
<dbReference type="GO" id="GO:0008236">
    <property type="term" value="F:serine-type peptidase activity"/>
    <property type="evidence" value="ECO:0007669"/>
    <property type="project" value="InterPro"/>
</dbReference>
<evidence type="ECO:0000313" key="4">
    <source>
        <dbReference type="EMBL" id="BBE16623.1"/>
    </source>
</evidence>
<dbReference type="EMBL" id="AP018694">
    <property type="protein sequence ID" value="BBE16623.1"/>
    <property type="molecule type" value="Genomic_DNA"/>
</dbReference>
<dbReference type="Gene3D" id="3.40.50.1820">
    <property type="entry name" value="alpha/beta hydrolase"/>
    <property type="match status" value="1"/>
</dbReference>
<dbReference type="SUPFAM" id="SSF82171">
    <property type="entry name" value="DPP6 N-terminal domain-like"/>
    <property type="match status" value="1"/>
</dbReference>
<dbReference type="KEGG" id="anf:AQPE_0763"/>
<dbReference type="Pfam" id="PF00930">
    <property type="entry name" value="DPPIV_N"/>
    <property type="match status" value="1"/>
</dbReference>
<accession>A0A5K7S506</accession>
<dbReference type="Proteomes" id="UP001193389">
    <property type="component" value="Chromosome"/>
</dbReference>
<name>A0A5K7S506_9BACT</name>
<dbReference type="AlphaFoldDB" id="A0A5K7S506"/>
<dbReference type="GO" id="GO:0008239">
    <property type="term" value="F:dipeptidyl-peptidase activity"/>
    <property type="evidence" value="ECO:0007669"/>
    <property type="project" value="TreeGrafter"/>
</dbReference>
<feature type="domain" description="Dipeptidylpeptidase IV N-terminal" evidence="3">
    <location>
        <begin position="90"/>
        <end position="447"/>
    </location>
</feature>
<dbReference type="RefSeq" id="WP_318349683.1">
    <property type="nucleotide sequence ID" value="NZ_AP018694.1"/>
</dbReference>
<dbReference type="InterPro" id="IPR002469">
    <property type="entry name" value="Peptidase_S9B_N"/>
</dbReference>
<dbReference type="Pfam" id="PF00326">
    <property type="entry name" value="Peptidase_S9"/>
    <property type="match status" value="1"/>
</dbReference>
<dbReference type="PANTHER" id="PTHR11731">
    <property type="entry name" value="PROTEASE FAMILY S9B,C DIPEPTIDYL-PEPTIDASE IV-RELATED"/>
    <property type="match status" value="1"/>
</dbReference>
<evidence type="ECO:0000313" key="5">
    <source>
        <dbReference type="Proteomes" id="UP001193389"/>
    </source>
</evidence>
<keyword evidence="1" id="KW-0732">Signal</keyword>
<dbReference type="InterPro" id="IPR050278">
    <property type="entry name" value="Serine_Prot_S9B/DPPIV"/>
</dbReference>
<dbReference type="InterPro" id="IPR029058">
    <property type="entry name" value="AB_hydrolase_fold"/>
</dbReference>
<feature type="signal peptide" evidence="1">
    <location>
        <begin position="1"/>
        <end position="32"/>
    </location>
</feature>
<dbReference type="PANTHER" id="PTHR11731:SF193">
    <property type="entry name" value="DIPEPTIDYL PEPTIDASE 9"/>
    <property type="match status" value="1"/>
</dbReference>
<reference evidence="4" key="1">
    <citation type="journal article" date="2020" name="Int. J. Syst. Evol. Microbiol.">
        <title>Aquipluma nitroreducens gen. nov. sp. nov., a novel facultatively anaerobic bacterium isolated from a freshwater lake.</title>
        <authorList>
            <person name="Watanabe M."/>
            <person name="Kojima H."/>
            <person name="Fukui M."/>
        </authorList>
    </citation>
    <scope>NUCLEOTIDE SEQUENCE</scope>
    <source>
        <strain evidence="4">MeG22</strain>
    </source>
</reference>
<evidence type="ECO:0000256" key="1">
    <source>
        <dbReference type="SAM" id="SignalP"/>
    </source>
</evidence>
<keyword evidence="5" id="KW-1185">Reference proteome</keyword>
<feature type="domain" description="Peptidase S9 prolyl oligopeptidase catalytic" evidence="2">
    <location>
        <begin position="542"/>
        <end position="728"/>
    </location>
</feature>
<sequence>MRTSKNRFVKKSGLKFWGFISLLLIFSSQVHSQGGPIKWSADDNSYFRIENDEIVQFSLPDNKSKVIISKQQLTPQGSTTPLKISFYTFSADKQKALLFTNTTKVWRLNTKGDYWVLDLKNGFLHQLGKSMPSSSLMFAKFSPDGKSVAYVSGNNIYAEDLASSQIKTLTTDGSVTLINGTFDWVYEEEFSCRDGFRWSPDSKSIAYWQVDASKIKKFYMINNTDSIYSQLIPIEYPKVGETPSAVKVGVVTVADSKTTWMNIPGDPAQHYIVRMEYIPFSNNLLIQQLNRKQNDSKLYISEIATGHSKIIQEETDEAWIDIFQSGNAYTIDFTNNFTWINENKSILWASEKDGWRHLYQVSLEGKPEKLVTKGDYDLIDLEYTDPKAGYVYFTASPENATQKYLYRTKLDGSSTPELLSPSSLKGNHNYSFSATGKYASHTFSNHFTKRANEFITVANQKPINEKESIAYWLDSLQVKSTTEFFRVTTKDHVEMDGWMVKPKNFDPTKKYPVVFMVYTEPAGATVSDAYGVSRNGLYAGDMAEDGYIYMSIDNRGTPAPKGREWRKSIYRKVGQINISDQANAAAEILKWDFVDSSRVAVWGWSGGGSATLNLMFQHPEIYKTGIAIAAVGNQLTYDNVYQERYMGLPQENKEDFVKGSPITYAKNLKGNLLYIHGTGDDNVHYQNAEMLVNELIKYNKLFQFMPYPNRTHSISEGEGTSKHLSTLYTNYLKMHCPPGGR</sequence>
<dbReference type="InterPro" id="IPR001375">
    <property type="entry name" value="Peptidase_S9_cat"/>
</dbReference>
<gene>
    <name evidence="4" type="ORF">AQPE_0763</name>
</gene>
<feature type="chain" id="PRO_5024306693" evidence="1">
    <location>
        <begin position="33"/>
        <end position="741"/>
    </location>
</feature>
<evidence type="ECO:0000259" key="2">
    <source>
        <dbReference type="Pfam" id="PF00326"/>
    </source>
</evidence>
<proteinExistence type="predicted"/>
<protein>
    <submittedName>
        <fullName evidence="4">Dipeptidyl peptidase IV</fullName>
    </submittedName>
</protein>